<dbReference type="GO" id="GO:0016757">
    <property type="term" value="F:glycosyltransferase activity"/>
    <property type="evidence" value="ECO:0007669"/>
    <property type="project" value="UniProtKB-KW"/>
</dbReference>
<evidence type="ECO:0000313" key="1">
    <source>
        <dbReference type="EMBL" id="WGM61736.1"/>
    </source>
</evidence>
<dbReference type="RefSeq" id="WP_284181026.1">
    <property type="nucleotide sequence ID" value="NZ_CP122963.1"/>
</dbReference>
<organism evidence="1 2">
    <name type="scientific">Agrobacterium tumefaciens</name>
    <dbReference type="NCBI Taxonomy" id="358"/>
    <lineage>
        <taxon>Bacteria</taxon>
        <taxon>Pseudomonadati</taxon>
        <taxon>Pseudomonadota</taxon>
        <taxon>Alphaproteobacteria</taxon>
        <taxon>Hyphomicrobiales</taxon>
        <taxon>Rhizobiaceae</taxon>
        <taxon>Rhizobium/Agrobacterium group</taxon>
        <taxon>Agrobacterium</taxon>
        <taxon>Agrobacterium tumefaciens complex</taxon>
    </lineage>
</organism>
<name>A0AAF0KGK0_AGRTU</name>
<dbReference type="Gene3D" id="3.40.50.2020">
    <property type="match status" value="1"/>
</dbReference>
<accession>A0AAF0KGK0</accession>
<dbReference type="InterPro" id="IPR029057">
    <property type="entry name" value="PRTase-like"/>
</dbReference>
<keyword evidence="1" id="KW-0808">Transferase</keyword>
<gene>
    <name evidence="1" type="ORF">CFBP5506_19145</name>
</gene>
<sequence length="152" mass="16658">MEIIRSKIQFDLVVPLPSSANLSKIVCRACVRAGDPVPHVHALRKITVRNALHQAQQYRKLSGSKDLDRLIRSLKASSQNAIFQMKELDRSERRIMNPFEVDVAQTHHLAGANVLLTDDIASSGRSLSCAAQLCVQYGAASVVAVCLLSQNP</sequence>
<dbReference type="InterPro" id="IPR000836">
    <property type="entry name" value="PRTase_dom"/>
</dbReference>
<dbReference type="EMBL" id="CP122963">
    <property type="protein sequence ID" value="WGM61736.1"/>
    <property type="molecule type" value="Genomic_DNA"/>
</dbReference>
<reference evidence="1" key="2">
    <citation type="submission" date="2023-04" db="EMBL/GenBank/DDBJ databases">
        <title>Complete genome sequence of Agrobacterium salinitolerans CFBP5506.</title>
        <authorList>
            <person name="Yen H.-C."/>
            <person name="Yan X.-H."/>
            <person name="Lai E.-M."/>
            <person name="Kuo C.-H."/>
        </authorList>
    </citation>
    <scope>NUCLEOTIDE SEQUENCE</scope>
    <source>
        <strain evidence="1">CFBP5506</strain>
    </source>
</reference>
<dbReference type="CDD" id="cd06223">
    <property type="entry name" value="PRTases_typeI"/>
    <property type="match status" value="1"/>
</dbReference>
<keyword evidence="1" id="KW-0328">Glycosyltransferase</keyword>
<evidence type="ECO:0000313" key="2">
    <source>
        <dbReference type="Proteomes" id="UP000305410"/>
    </source>
</evidence>
<reference evidence="1" key="1">
    <citation type="submission" date="2019-04" db="EMBL/GenBank/DDBJ databases">
        <authorList>
            <person name="Chiang H.-Y."/>
            <person name="Huang Y.-Y."/>
            <person name="Chou L."/>
            <person name="Lai E.-M."/>
            <person name="Kuo C.-H."/>
        </authorList>
    </citation>
    <scope>NUCLEOTIDE SEQUENCE</scope>
    <source>
        <strain evidence="1">CFBP5506</strain>
    </source>
</reference>
<proteinExistence type="predicted"/>
<dbReference type="SUPFAM" id="SSF53271">
    <property type="entry name" value="PRTase-like"/>
    <property type="match status" value="1"/>
</dbReference>
<protein>
    <submittedName>
        <fullName evidence="1">Phosphoribosyltransferase</fullName>
    </submittedName>
</protein>
<dbReference type="Proteomes" id="UP000305410">
    <property type="component" value="Chromosome Linear"/>
</dbReference>
<dbReference type="AlphaFoldDB" id="A0AAF0KGK0"/>